<sequence length="170" mass="18467">MRTLVTAALCGLLAPAALAAEMEVSVEIPRIDVAEYHRPYVAVWVEDDARKAVANLAVWYDVGMDNREGEKWLKDMRQWWRRSGRTLSLPVDGVTGATRAAGTHTLAFDDADGPLAGLAPGDYTLVVEAAREVGGRELLSVPFQWPPKAAQTLSEQGESELGAVRVRLAP</sequence>
<keyword evidence="1" id="KW-0732">Signal</keyword>
<dbReference type="RefSeq" id="WP_211926039.1">
    <property type="nucleotide sequence ID" value="NZ_JAGQFT020000004.1"/>
</dbReference>
<dbReference type="AlphaFoldDB" id="A0A8J7VS35"/>
<dbReference type="EMBL" id="JAGQFT020000004">
    <property type="protein sequence ID" value="MBS7457128.1"/>
    <property type="molecule type" value="Genomic_DNA"/>
</dbReference>
<dbReference type="PIRSF" id="PIRSF014995">
    <property type="entry name" value="UCP014995"/>
    <property type="match status" value="1"/>
</dbReference>
<gene>
    <name evidence="3" type="ORF">KB893_008255</name>
    <name evidence="2" type="ORF">KB893_06040</name>
</gene>
<dbReference type="Proteomes" id="UP000675747">
    <property type="component" value="Unassembled WGS sequence"/>
</dbReference>
<name>A0A8J7VS35_9GAMM</name>
<proteinExistence type="predicted"/>
<accession>A0A8J7VS35</accession>
<evidence type="ECO:0000313" key="3">
    <source>
        <dbReference type="EMBL" id="MBS7457128.1"/>
    </source>
</evidence>
<evidence type="ECO:0000313" key="4">
    <source>
        <dbReference type="Proteomes" id="UP000675747"/>
    </source>
</evidence>
<dbReference type="InterPro" id="IPR014469">
    <property type="entry name" value="DUF2271"/>
</dbReference>
<comment type="caution">
    <text evidence="2">The sequence shown here is derived from an EMBL/GenBank/DDBJ whole genome shotgun (WGS) entry which is preliminary data.</text>
</comment>
<feature type="signal peptide" evidence="1">
    <location>
        <begin position="1"/>
        <end position="19"/>
    </location>
</feature>
<protein>
    <submittedName>
        <fullName evidence="2">DUF2271 domain-containing protein</fullName>
    </submittedName>
</protein>
<feature type="chain" id="PRO_5042774158" evidence="1">
    <location>
        <begin position="20"/>
        <end position="170"/>
    </location>
</feature>
<evidence type="ECO:0000256" key="1">
    <source>
        <dbReference type="SAM" id="SignalP"/>
    </source>
</evidence>
<evidence type="ECO:0000313" key="2">
    <source>
        <dbReference type="EMBL" id="MBR0562075.1"/>
    </source>
</evidence>
<keyword evidence="4" id="KW-1185">Reference proteome</keyword>
<dbReference type="EMBL" id="JAGQFT010000033">
    <property type="protein sequence ID" value="MBR0562075.1"/>
    <property type="molecule type" value="Genomic_DNA"/>
</dbReference>
<reference evidence="3 4" key="1">
    <citation type="journal article" date="2021" name="Microbiol. Resour. Announc.">
        <title>Draft Genome Sequence of Coralloluteibacterium stylophorae LMG 29479T.</title>
        <authorList>
            <person name="Karlyshev A.V."/>
            <person name="Kudryashova E.B."/>
            <person name="Ariskina E.V."/>
            <person name="Conroy A.P."/>
            <person name="Abidueva E.Y."/>
        </authorList>
    </citation>
    <scope>NUCLEOTIDE SEQUENCE [LARGE SCALE GENOMIC DNA]</scope>
    <source>
        <strain evidence="3 4">LMG 29479</strain>
    </source>
</reference>
<reference evidence="2" key="2">
    <citation type="submission" date="2021-04" db="EMBL/GenBank/DDBJ databases">
        <authorList>
            <person name="Karlyshev A.V."/>
        </authorList>
    </citation>
    <scope>NUCLEOTIDE SEQUENCE</scope>
    <source>
        <strain evidence="2">LMG 29479</strain>
    </source>
</reference>
<dbReference type="Pfam" id="PF10029">
    <property type="entry name" value="DUF2271"/>
    <property type="match status" value="1"/>
</dbReference>
<organism evidence="2">
    <name type="scientific">Coralloluteibacterium stylophorae</name>
    <dbReference type="NCBI Taxonomy" id="1776034"/>
    <lineage>
        <taxon>Bacteria</taxon>
        <taxon>Pseudomonadati</taxon>
        <taxon>Pseudomonadota</taxon>
        <taxon>Gammaproteobacteria</taxon>
        <taxon>Lysobacterales</taxon>
        <taxon>Lysobacteraceae</taxon>
        <taxon>Coralloluteibacterium</taxon>
    </lineage>
</organism>